<keyword evidence="8" id="KW-0961">Cell wall biogenesis/degradation</keyword>
<keyword evidence="11" id="KW-0378">Hydrolase</keyword>
<keyword evidence="9" id="KW-0732">Signal</keyword>
<evidence type="ECO:0000259" key="10">
    <source>
        <dbReference type="PROSITE" id="PS51762"/>
    </source>
</evidence>
<evidence type="ECO:0000256" key="9">
    <source>
        <dbReference type="SAM" id="SignalP"/>
    </source>
</evidence>
<dbReference type="STRING" id="983967.A0A1E4T176"/>
<dbReference type="PROSITE" id="PS51762">
    <property type="entry name" value="GH16_2"/>
    <property type="match status" value="1"/>
</dbReference>
<keyword evidence="7" id="KW-0325">Glycoprotein</keyword>
<dbReference type="PANTHER" id="PTHR31361:SF1">
    <property type="entry name" value="BETA-GLUCAN SYNTHESIS-ASSOCIATED PROTEIN KRE6-RELATED"/>
    <property type="match status" value="1"/>
</dbReference>
<keyword evidence="3" id="KW-0812">Transmembrane</keyword>
<dbReference type="Proteomes" id="UP000094801">
    <property type="component" value="Unassembled WGS sequence"/>
</dbReference>
<evidence type="ECO:0000313" key="11">
    <source>
        <dbReference type="EMBL" id="ODV85507.1"/>
    </source>
</evidence>
<dbReference type="GO" id="GO:0031505">
    <property type="term" value="P:fungal-type cell wall organization"/>
    <property type="evidence" value="ECO:0007669"/>
    <property type="project" value="TreeGrafter"/>
</dbReference>
<evidence type="ECO:0000256" key="7">
    <source>
        <dbReference type="ARBA" id="ARBA00023180"/>
    </source>
</evidence>
<dbReference type="AlphaFoldDB" id="A0A1E4T176"/>
<feature type="chain" id="PRO_5009163058" evidence="9">
    <location>
        <begin position="18"/>
        <end position="453"/>
    </location>
</feature>
<evidence type="ECO:0000256" key="8">
    <source>
        <dbReference type="ARBA" id="ARBA00023316"/>
    </source>
</evidence>
<proteinExistence type="inferred from homology"/>
<comment type="similarity">
    <text evidence="2">Belongs to the SKN1/KRE6 family.</text>
</comment>
<evidence type="ECO:0000256" key="6">
    <source>
        <dbReference type="ARBA" id="ARBA00023136"/>
    </source>
</evidence>
<organism evidence="11 12">
    <name type="scientific">[Candida] arabinofermentans NRRL YB-2248</name>
    <dbReference type="NCBI Taxonomy" id="983967"/>
    <lineage>
        <taxon>Eukaryota</taxon>
        <taxon>Fungi</taxon>
        <taxon>Dikarya</taxon>
        <taxon>Ascomycota</taxon>
        <taxon>Saccharomycotina</taxon>
        <taxon>Pichiomycetes</taxon>
        <taxon>Pichiales</taxon>
        <taxon>Pichiaceae</taxon>
        <taxon>Ogataea</taxon>
        <taxon>Ogataea/Candida clade</taxon>
    </lineage>
</organism>
<keyword evidence="12" id="KW-1185">Reference proteome</keyword>
<dbReference type="PANTHER" id="PTHR31361">
    <property type="entry name" value="BETA-GLUCAN SYNTHESIS-ASSOCIATED PROTEIN KRE6-RELATED"/>
    <property type="match status" value="1"/>
</dbReference>
<name>A0A1E4T176_9ASCO</name>
<dbReference type="EMBL" id="KV453852">
    <property type="protein sequence ID" value="ODV85507.1"/>
    <property type="molecule type" value="Genomic_DNA"/>
</dbReference>
<protein>
    <submittedName>
        <fullName evidence="11">Glycoside hydrolase family 16 protein</fullName>
    </submittedName>
</protein>
<evidence type="ECO:0000256" key="5">
    <source>
        <dbReference type="ARBA" id="ARBA00022989"/>
    </source>
</evidence>
<dbReference type="Gene3D" id="2.60.120.200">
    <property type="match status" value="1"/>
</dbReference>
<evidence type="ECO:0000256" key="2">
    <source>
        <dbReference type="ARBA" id="ARBA00010962"/>
    </source>
</evidence>
<keyword evidence="6" id="KW-0472">Membrane</keyword>
<keyword evidence="4" id="KW-0735">Signal-anchor</keyword>
<dbReference type="OrthoDB" id="412647at2759"/>
<evidence type="ECO:0000256" key="3">
    <source>
        <dbReference type="ARBA" id="ARBA00022692"/>
    </source>
</evidence>
<dbReference type="InterPro" id="IPR005629">
    <property type="entry name" value="Skn1/Kre6/Sbg1"/>
</dbReference>
<feature type="domain" description="GH16" evidence="10">
    <location>
        <begin position="40"/>
        <end position="404"/>
    </location>
</feature>
<keyword evidence="5" id="KW-1133">Transmembrane helix</keyword>
<dbReference type="GO" id="GO:0006078">
    <property type="term" value="P:(1-&gt;6)-beta-D-glucan biosynthetic process"/>
    <property type="evidence" value="ECO:0007669"/>
    <property type="project" value="TreeGrafter"/>
</dbReference>
<evidence type="ECO:0000313" key="12">
    <source>
        <dbReference type="Proteomes" id="UP000094801"/>
    </source>
</evidence>
<evidence type="ECO:0000256" key="4">
    <source>
        <dbReference type="ARBA" id="ARBA00022968"/>
    </source>
</evidence>
<accession>A0A1E4T176</accession>
<dbReference type="InterPro" id="IPR013320">
    <property type="entry name" value="ConA-like_dom_sf"/>
</dbReference>
<dbReference type="Pfam" id="PF03935">
    <property type="entry name" value="SKN1_KRE6_Sbg1"/>
    <property type="match status" value="1"/>
</dbReference>
<gene>
    <name evidence="11" type="ORF">CANARDRAFT_198913</name>
</gene>
<feature type="signal peptide" evidence="9">
    <location>
        <begin position="1"/>
        <end position="17"/>
    </location>
</feature>
<dbReference type="GO" id="GO:0005886">
    <property type="term" value="C:plasma membrane"/>
    <property type="evidence" value="ECO:0007669"/>
    <property type="project" value="TreeGrafter"/>
</dbReference>
<comment type="subcellular location">
    <subcellularLocation>
        <location evidence="1">Membrane</location>
        <topology evidence="1">Single-pass type II membrane protein</topology>
    </subcellularLocation>
</comment>
<sequence>MICFGVIAVVIFGTVQAAKGLKVIEGDKSPSKHVYGTLSAIRTNLIDPDTPEKYHHKIGSDGKEWDLVFSDEFAMENRTFYPGDDQFWEAIQLHYAATDDKEYYDPDYVTTRGGSLRIRIDNKKQHDLNFTSGMLQGWNKMCFTQGYVETSIKQPGSFDSKGLWPAFWALGNLGRAGYMASTDGVWPYSYDSCDAGITANQSSADGLSFLPGQRLSSCTCKGEDHPSIGTARGAPEIDIMEGLHNKFAQSFNIAPFDIWKTPDYDFISIDNRSITAMNPFQGTVYQEAISALTTTNHDWFDFPSEGYKGAGHFHRFGMEYRSDQPNNIDNYINYYVNDQQSFRVTEGALHPDGNVGWRRIPKEPLSLILNLGLSEAWSKIDFTTIQLPTHFEIDYIRVYQPKDAISITCDPVDYPTTDYIKDHLNAYMNPNLTSWEAAGYEFPKNSLLNNCKV</sequence>
<reference evidence="12" key="1">
    <citation type="submission" date="2016-04" db="EMBL/GenBank/DDBJ databases">
        <title>Comparative genomics of biotechnologically important yeasts.</title>
        <authorList>
            <consortium name="DOE Joint Genome Institute"/>
            <person name="Riley R."/>
            <person name="Haridas S."/>
            <person name="Wolfe K.H."/>
            <person name="Lopes M.R."/>
            <person name="Hittinger C.T."/>
            <person name="Goker M."/>
            <person name="Salamov A."/>
            <person name="Wisecaver J."/>
            <person name="Long T.M."/>
            <person name="Aerts A.L."/>
            <person name="Barry K."/>
            <person name="Choi C."/>
            <person name="Clum A."/>
            <person name="Coughlan A.Y."/>
            <person name="Deshpande S."/>
            <person name="Douglass A.P."/>
            <person name="Hanson S.J."/>
            <person name="Klenk H.-P."/>
            <person name="Labutti K."/>
            <person name="Lapidus A."/>
            <person name="Lindquist E."/>
            <person name="Lipzen A."/>
            <person name="Meier-Kolthoff J.P."/>
            <person name="Ohm R.A."/>
            <person name="Otillar R.P."/>
            <person name="Pangilinan J."/>
            <person name="Peng Y."/>
            <person name="Rokas A."/>
            <person name="Rosa C.A."/>
            <person name="Scheuner C."/>
            <person name="Sibirny A.A."/>
            <person name="Slot J.C."/>
            <person name="Stielow J.B."/>
            <person name="Sun H."/>
            <person name="Kurtzman C.P."/>
            <person name="Blackwell M."/>
            <person name="Grigoriev I.V."/>
            <person name="Jeffries T.W."/>
        </authorList>
    </citation>
    <scope>NUCLEOTIDE SEQUENCE [LARGE SCALE GENOMIC DNA]</scope>
    <source>
        <strain evidence="12">NRRL YB-2248</strain>
    </source>
</reference>
<evidence type="ECO:0000256" key="1">
    <source>
        <dbReference type="ARBA" id="ARBA00004606"/>
    </source>
</evidence>
<dbReference type="GO" id="GO:0005789">
    <property type="term" value="C:endoplasmic reticulum membrane"/>
    <property type="evidence" value="ECO:0007669"/>
    <property type="project" value="TreeGrafter"/>
</dbReference>
<dbReference type="InterPro" id="IPR000757">
    <property type="entry name" value="Beta-glucanase-like"/>
</dbReference>
<dbReference type="GO" id="GO:0015926">
    <property type="term" value="F:glucosidase activity"/>
    <property type="evidence" value="ECO:0007669"/>
    <property type="project" value="TreeGrafter"/>
</dbReference>
<dbReference type="SUPFAM" id="SSF49899">
    <property type="entry name" value="Concanavalin A-like lectins/glucanases"/>
    <property type="match status" value="1"/>
</dbReference>